<accession>A0A976FV78</accession>
<reference evidence="1 2" key="1">
    <citation type="submission" date="2018-01" db="EMBL/GenBank/DDBJ databases">
        <authorList>
            <person name="Clerissi C."/>
        </authorList>
    </citation>
    <scope>NUCLEOTIDE SEQUENCE [LARGE SCALE GENOMIC DNA]</scope>
    <source>
        <strain evidence="1">Cupriavidus taiwanensis SWF 66322</strain>
    </source>
</reference>
<dbReference type="AlphaFoldDB" id="A0A976FV78"/>
<dbReference type="EMBL" id="LT984813">
    <property type="protein sequence ID" value="SPD65759.1"/>
    <property type="molecule type" value="Genomic_DNA"/>
</dbReference>
<gene>
    <name evidence="1" type="ORF">CBM2636_20277</name>
</gene>
<dbReference type="Proteomes" id="UP000254259">
    <property type="component" value="Chromosome CBM2636"/>
</dbReference>
<sequence>MSWWRRRLIVRPILADLADQADGLGRRGWPQRRENLSSLQHMSLSAILPAACYRFALRLKTMRGIPHSRVPSCLSIAVVSSCLWC</sequence>
<evidence type="ECO:0000313" key="1">
    <source>
        <dbReference type="EMBL" id="SPD65759.1"/>
    </source>
</evidence>
<evidence type="ECO:0000313" key="2">
    <source>
        <dbReference type="Proteomes" id="UP000254259"/>
    </source>
</evidence>
<protein>
    <submittedName>
        <fullName evidence="1">Uncharacterized protein</fullName>
    </submittedName>
</protein>
<organism evidence="1 2">
    <name type="scientific">Cupriavidus taiwanensis</name>
    <dbReference type="NCBI Taxonomy" id="164546"/>
    <lineage>
        <taxon>Bacteria</taxon>
        <taxon>Pseudomonadati</taxon>
        <taxon>Pseudomonadota</taxon>
        <taxon>Betaproteobacteria</taxon>
        <taxon>Burkholderiales</taxon>
        <taxon>Burkholderiaceae</taxon>
        <taxon>Cupriavidus</taxon>
    </lineage>
</organism>
<name>A0A976FV78_9BURK</name>
<proteinExistence type="predicted"/>